<gene>
    <name evidence="2" type="ORF">TSPGSL018_18380</name>
</gene>
<name>A0A061QXF3_9CHLO</name>
<feature type="compositionally biased region" description="Polar residues" evidence="1">
    <location>
        <begin position="44"/>
        <end position="54"/>
    </location>
</feature>
<accession>A0A061QXF3</accession>
<evidence type="ECO:0000256" key="1">
    <source>
        <dbReference type="SAM" id="MobiDB-lite"/>
    </source>
</evidence>
<feature type="region of interest" description="Disordered" evidence="1">
    <location>
        <begin position="21"/>
        <end position="54"/>
    </location>
</feature>
<evidence type="ECO:0000313" key="2">
    <source>
        <dbReference type="EMBL" id="JAC64403.1"/>
    </source>
</evidence>
<sequence>IGYSRGWIQWQRERKRMPSYTFLSPDKRTGMAHSVPTADPTAHSDYSTGTAHLQ</sequence>
<dbReference type="EMBL" id="GBEZ01022438">
    <property type="protein sequence ID" value="JAC64403.1"/>
    <property type="molecule type" value="Transcribed_RNA"/>
</dbReference>
<feature type="non-terminal residue" evidence="2">
    <location>
        <position position="1"/>
    </location>
</feature>
<organism evidence="2">
    <name type="scientific">Tetraselmis sp. GSL018</name>
    <dbReference type="NCBI Taxonomy" id="582737"/>
    <lineage>
        <taxon>Eukaryota</taxon>
        <taxon>Viridiplantae</taxon>
        <taxon>Chlorophyta</taxon>
        <taxon>core chlorophytes</taxon>
        <taxon>Chlorodendrophyceae</taxon>
        <taxon>Chlorodendrales</taxon>
        <taxon>Chlorodendraceae</taxon>
        <taxon>Tetraselmis</taxon>
    </lineage>
</organism>
<proteinExistence type="predicted"/>
<reference evidence="2" key="1">
    <citation type="submission" date="2014-05" db="EMBL/GenBank/DDBJ databases">
        <title>The transcriptome of the halophilic microalga Tetraselmis sp. GSL018 isolated from the Great Salt Lake, Utah.</title>
        <authorList>
            <person name="Jinkerson R.E."/>
            <person name="D'Adamo S."/>
            <person name="Posewitz M.C."/>
        </authorList>
    </citation>
    <scope>NUCLEOTIDE SEQUENCE</scope>
    <source>
        <strain evidence="2">GSL018</strain>
    </source>
</reference>
<protein>
    <submittedName>
        <fullName evidence="2">Uncharacterized protein</fullName>
    </submittedName>
</protein>
<dbReference type="AlphaFoldDB" id="A0A061QXF3"/>